<reference evidence="1 2" key="1">
    <citation type="submission" date="2016-11" db="EMBL/GenBank/DDBJ databases">
        <authorList>
            <person name="Jaros S."/>
            <person name="Januszkiewicz K."/>
            <person name="Wedrychowicz H."/>
        </authorList>
    </citation>
    <scope>NUCLEOTIDE SEQUENCE [LARGE SCALE GENOMIC DNA]</scope>
    <source>
        <strain evidence="1 2">DSM 17918</strain>
    </source>
</reference>
<name>A0A1M5ECE8_9THEO</name>
<organism evidence="1 2">
    <name type="scientific">Caldanaerobius fijiensis DSM 17918</name>
    <dbReference type="NCBI Taxonomy" id="1121256"/>
    <lineage>
        <taxon>Bacteria</taxon>
        <taxon>Bacillati</taxon>
        <taxon>Bacillota</taxon>
        <taxon>Clostridia</taxon>
        <taxon>Thermoanaerobacterales</taxon>
        <taxon>Thermoanaerobacteraceae</taxon>
        <taxon>Caldanaerobius</taxon>
    </lineage>
</organism>
<sequence length="84" mass="9607">MVVISVSTLKEQAYKLIDSIPEEKMGKVLIILKNLKEIIDDELDELDLQLIKEAEKALEEGEFIPFEEVLKEAGINEKDPQDNH</sequence>
<gene>
    <name evidence="1" type="ORF">SAMN02746089_02526</name>
</gene>
<dbReference type="Proteomes" id="UP000184088">
    <property type="component" value="Unassembled WGS sequence"/>
</dbReference>
<keyword evidence="2" id="KW-1185">Reference proteome</keyword>
<dbReference type="RefSeq" id="WP_234946047.1">
    <property type="nucleotide sequence ID" value="NZ_FQVH01000043.1"/>
</dbReference>
<evidence type="ECO:0000313" key="2">
    <source>
        <dbReference type="Proteomes" id="UP000184088"/>
    </source>
</evidence>
<dbReference type="AlphaFoldDB" id="A0A1M5ECE8"/>
<protein>
    <submittedName>
        <fullName evidence="1">Uncharacterized protein</fullName>
    </submittedName>
</protein>
<accession>A0A1M5ECE8</accession>
<dbReference type="EMBL" id="FQVH01000043">
    <property type="protein sequence ID" value="SHF76919.1"/>
    <property type="molecule type" value="Genomic_DNA"/>
</dbReference>
<evidence type="ECO:0000313" key="1">
    <source>
        <dbReference type="EMBL" id="SHF76919.1"/>
    </source>
</evidence>
<dbReference type="STRING" id="1121256.SAMN02746089_02526"/>
<proteinExistence type="predicted"/>